<reference evidence="1" key="2">
    <citation type="journal article" date="2015" name="Data Brief">
        <title>Shoot transcriptome of the giant reed, Arundo donax.</title>
        <authorList>
            <person name="Barrero R.A."/>
            <person name="Guerrero F.D."/>
            <person name="Moolhuijzen P."/>
            <person name="Goolsby J.A."/>
            <person name="Tidwell J."/>
            <person name="Bellgard S.E."/>
            <person name="Bellgard M.I."/>
        </authorList>
    </citation>
    <scope>NUCLEOTIDE SEQUENCE</scope>
    <source>
        <tissue evidence="1">Shoot tissue taken approximately 20 cm above the soil surface</tissue>
    </source>
</reference>
<reference evidence="1" key="1">
    <citation type="submission" date="2014-09" db="EMBL/GenBank/DDBJ databases">
        <authorList>
            <person name="Magalhaes I.L.F."/>
            <person name="Oliveira U."/>
            <person name="Santos F.R."/>
            <person name="Vidigal T.H.D.A."/>
            <person name="Brescovit A.D."/>
            <person name="Santos A.J."/>
        </authorList>
    </citation>
    <scope>NUCLEOTIDE SEQUENCE</scope>
    <source>
        <tissue evidence="1">Shoot tissue taken approximately 20 cm above the soil surface</tissue>
    </source>
</reference>
<dbReference type="AlphaFoldDB" id="A0A0A9BM33"/>
<dbReference type="EMBL" id="GBRH01232881">
    <property type="protein sequence ID" value="JAD65014.1"/>
    <property type="molecule type" value="Transcribed_RNA"/>
</dbReference>
<name>A0A0A9BM33_ARUDO</name>
<protein>
    <submittedName>
        <fullName evidence="1">Uncharacterized protein</fullName>
    </submittedName>
</protein>
<accession>A0A0A9BM33</accession>
<evidence type="ECO:0000313" key="1">
    <source>
        <dbReference type="EMBL" id="JAD65014.1"/>
    </source>
</evidence>
<sequence length="48" mass="5727">MFIIRASYCIVDEILNVWMNPIVICRYRYFRTPCQVCIALCNIRNNPS</sequence>
<proteinExistence type="predicted"/>
<organism evidence="1">
    <name type="scientific">Arundo donax</name>
    <name type="common">Giant reed</name>
    <name type="synonym">Donax arundinaceus</name>
    <dbReference type="NCBI Taxonomy" id="35708"/>
    <lineage>
        <taxon>Eukaryota</taxon>
        <taxon>Viridiplantae</taxon>
        <taxon>Streptophyta</taxon>
        <taxon>Embryophyta</taxon>
        <taxon>Tracheophyta</taxon>
        <taxon>Spermatophyta</taxon>
        <taxon>Magnoliopsida</taxon>
        <taxon>Liliopsida</taxon>
        <taxon>Poales</taxon>
        <taxon>Poaceae</taxon>
        <taxon>PACMAD clade</taxon>
        <taxon>Arundinoideae</taxon>
        <taxon>Arundineae</taxon>
        <taxon>Arundo</taxon>
    </lineage>
</organism>